<feature type="active site" description="Proton acceptor" evidence="3">
    <location>
        <position position="105"/>
    </location>
</feature>
<feature type="binding site" evidence="3">
    <location>
        <begin position="171"/>
        <end position="173"/>
    </location>
    <ligand>
        <name>NAD(+)</name>
        <dbReference type="ChEBI" id="CHEBI:57540"/>
    </ligand>
</feature>
<evidence type="ECO:0000256" key="1">
    <source>
        <dbReference type="ARBA" id="ARBA00022679"/>
    </source>
</evidence>
<feature type="domain" description="Deacetylase sirtuin-type" evidence="5">
    <location>
        <begin position="1"/>
        <end position="229"/>
    </location>
</feature>
<evidence type="ECO:0000313" key="6">
    <source>
        <dbReference type="EMBL" id="WKN36476.1"/>
    </source>
</evidence>
<dbReference type="PROSITE" id="PS50305">
    <property type="entry name" value="SIRTUIN"/>
    <property type="match status" value="1"/>
</dbReference>
<organism evidence="6">
    <name type="scientific">Roseihalotalea indica</name>
    <dbReference type="NCBI Taxonomy" id="2867963"/>
    <lineage>
        <taxon>Bacteria</taxon>
        <taxon>Pseudomonadati</taxon>
        <taxon>Bacteroidota</taxon>
        <taxon>Cytophagia</taxon>
        <taxon>Cytophagales</taxon>
        <taxon>Catalimonadaceae</taxon>
        <taxon>Roseihalotalea</taxon>
    </lineage>
</organism>
<protein>
    <recommendedName>
        <fullName evidence="3">NAD-dependent protein deacylase</fullName>
        <ecNumber evidence="3">2.3.1.286</ecNumber>
    </recommendedName>
    <alternativeName>
        <fullName evidence="3">Regulatory protein SIR2 homolog</fullName>
    </alternativeName>
</protein>
<sequence length="233" mass="25922">MQKRIVVLTGAGISAESGIPTFRDANGLWEGHDVMEVASPEGWKKNPELVLDFYNQRRRAALQVEPNDGHRALVDLEQQYEVVIITQNVDNLHEKAGSKNVVHLHGDLFQSRSTLDEALIYDIDGWELKLGDLCERGGQLRPNIVWFGEMVPMMEVAQREAAQADIFMVIGTSLQVYPAAGLLYEVPQGIPVFIIDPNIPDYHPQPNITAMAELASLGVPKLVKQLLNAHHAE</sequence>
<keyword evidence="2 3" id="KW-0520">NAD</keyword>
<dbReference type="GO" id="GO:0036054">
    <property type="term" value="F:protein-malonyllysine demalonylase activity"/>
    <property type="evidence" value="ECO:0007669"/>
    <property type="project" value="InterPro"/>
</dbReference>
<evidence type="ECO:0000256" key="2">
    <source>
        <dbReference type="ARBA" id="ARBA00023027"/>
    </source>
</evidence>
<dbReference type="GO" id="GO:0005737">
    <property type="term" value="C:cytoplasm"/>
    <property type="evidence" value="ECO:0007669"/>
    <property type="project" value="UniProtKB-SubCell"/>
</dbReference>
<dbReference type="GO" id="GO:0017136">
    <property type="term" value="F:histone deacetylase activity, NAD-dependent"/>
    <property type="evidence" value="ECO:0007669"/>
    <property type="project" value="TreeGrafter"/>
</dbReference>
<comment type="catalytic activity">
    <reaction evidence="3">
        <text>N(6)-acetyl-L-lysyl-[protein] + NAD(+) + H2O = 2''-O-acetyl-ADP-D-ribose + nicotinamide + L-lysyl-[protein]</text>
        <dbReference type="Rhea" id="RHEA:43636"/>
        <dbReference type="Rhea" id="RHEA-COMP:9752"/>
        <dbReference type="Rhea" id="RHEA-COMP:10731"/>
        <dbReference type="ChEBI" id="CHEBI:15377"/>
        <dbReference type="ChEBI" id="CHEBI:17154"/>
        <dbReference type="ChEBI" id="CHEBI:29969"/>
        <dbReference type="ChEBI" id="CHEBI:57540"/>
        <dbReference type="ChEBI" id="CHEBI:61930"/>
        <dbReference type="ChEBI" id="CHEBI:83767"/>
        <dbReference type="EC" id="2.3.1.286"/>
    </reaction>
</comment>
<dbReference type="CDD" id="cd01412">
    <property type="entry name" value="SIRT5_Af1_CobB"/>
    <property type="match status" value="1"/>
</dbReference>
<comment type="function">
    <text evidence="3">NAD-dependent lysine deacetylase and desuccinylase that specifically removes acetyl and succinyl groups on target proteins. Modulates the activities of several proteins which are inactive in their acylated form.</text>
</comment>
<feature type="binding site" evidence="3">
    <location>
        <position position="54"/>
    </location>
    <ligand>
        <name>substrate</name>
    </ligand>
</feature>
<reference evidence="6" key="2">
    <citation type="journal article" date="2024" name="Antonie Van Leeuwenhoek">
        <title>Roseihalotalea indica gen. nov., sp. nov., a halophilic Bacteroidetes from mesopelagic Southwest Indian Ocean with higher carbohydrate metabolic potential.</title>
        <authorList>
            <person name="Chen B."/>
            <person name="Zhang M."/>
            <person name="Lin D."/>
            <person name="Ye J."/>
            <person name="Tang K."/>
        </authorList>
    </citation>
    <scope>NUCLEOTIDE SEQUENCE</scope>
    <source>
        <strain evidence="6">TK19036</strain>
    </source>
</reference>
<dbReference type="InterPro" id="IPR003000">
    <property type="entry name" value="Sirtuin"/>
</dbReference>
<dbReference type="GO" id="GO:0036055">
    <property type="term" value="F:protein-succinyllysine desuccinylase activity"/>
    <property type="evidence" value="ECO:0007669"/>
    <property type="project" value="UniProtKB-UniRule"/>
</dbReference>
<keyword evidence="3" id="KW-0963">Cytoplasm</keyword>
<dbReference type="Pfam" id="PF02146">
    <property type="entry name" value="SIR2"/>
    <property type="match status" value="1"/>
</dbReference>
<proteinExistence type="inferred from homology"/>
<gene>
    <name evidence="3" type="primary">cobB</name>
    <name evidence="6" type="ORF">K4G66_29370</name>
</gene>
<keyword evidence="1" id="KW-0808">Transferase</keyword>
<dbReference type="AlphaFoldDB" id="A0AA49JDX4"/>
<name>A0AA49JDX4_9BACT</name>
<comment type="similarity">
    <text evidence="3">Belongs to the sirtuin family. Class III subfamily.</text>
</comment>
<dbReference type="InterPro" id="IPR026591">
    <property type="entry name" value="Sirtuin_cat_small_dom_sf"/>
</dbReference>
<dbReference type="Gene3D" id="3.40.50.1220">
    <property type="entry name" value="TPP-binding domain"/>
    <property type="match status" value="1"/>
</dbReference>
<comment type="caution">
    <text evidence="3 4">Lacks conserved residue(s) required for the propagation of feature annotation.</text>
</comment>
<feature type="binding site" evidence="3">
    <location>
        <position position="215"/>
    </location>
    <ligand>
        <name>NAD(+)</name>
        <dbReference type="ChEBI" id="CHEBI:57540"/>
    </ligand>
</feature>
<dbReference type="HAMAP" id="MF_01121">
    <property type="entry name" value="Sirtuin_ClassIII"/>
    <property type="match status" value="1"/>
</dbReference>
<feature type="binding site" evidence="3">
    <location>
        <begin position="10"/>
        <end position="29"/>
    </location>
    <ligand>
        <name>NAD(+)</name>
        <dbReference type="ChEBI" id="CHEBI:57540"/>
    </ligand>
</feature>
<dbReference type="InterPro" id="IPR026590">
    <property type="entry name" value="Ssirtuin_cat_dom"/>
</dbReference>
<accession>A0AA49JDX4</accession>
<dbReference type="PANTHER" id="PTHR11085:SF4">
    <property type="entry name" value="NAD-DEPENDENT PROTEIN DEACYLASE"/>
    <property type="match status" value="1"/>
</dbReference>
<feature type="binding site" evidence="3">
    <location>
        <position position="57"/>
    </location>
    <ligand>
        <name>substrate</name>
    </ligand>
</feature>
<comment type="subcellular location">
    <subcellularLocation>
        <location evidence="3">Cytoplasm</location>
    </subcellularLocation>
</comment>
<reference evidence="6" key="1">
    <citation type="journal article" date="2023" name="Comput. Struct. Biotechnol. J.">
        <title>Discovery of a novel marine Bacteroidetes with a rich repertoire of carbohydrate-active enzymes.</title>
        <authorList>
            <person name="Chen B."/>
            <person name="Liu G."/>
            <person name="Chen Q."/>
            <person name="Wang H."/>
            <person name="Liu L."/>
            <person name="Tang K."/>
        </authorList>
    </citation>
    <scope>NUCLEOTIDE SEQUENCE</scope>
    <source>
        <strain evidence="6">TK19036</strain>
    </source>
</reference>
<dbReference type="EMBL" id="CP120682">
    <property type="protein sequence ID" value="WKN36476.1"/>
    <property type="molecule type" value="Genomic_DNA"/>
</dbReference>
<dbReference type="InterPro" id="IPR029035">
    <property type="entry name" value="DHS-like_NAD/FAD-binding_dom"/>
</dbReference>
<evidence type="ECO:0000256" key="3">
    <source>
        <dbReference type="HAMAP-Rule" id="MF_01121"/>
    </source>
</evidence>
<comment type="domain">
    <text evidence="3">2 residues (Tyr-54 and Arg-57) present in a large hydrophobic pocket are probably involved in substrate specificity. They are important for desuccinylation activity, but dispensable for deacetylation activity.</text>
</comment>
<feature type="binding site" evidence="3">
    <location>
        <begin position="87"/>
        <end position="90"/>
    </location>
    <ligand>
        <name>NAD(+)</name>
        <dbReference type="ChEBI" id="CHEBI:57540"/>
    </ligand>
</feature>
<dbReference type="InterPro" id="IPR050134">
    <property type="entry name" value="NAD-dep_sirtuin_deacylases"/>
</dbReference>
<dbReference type="GO" id="GO:0070403">
    <property type="term" value="F:NAD+ binding"/>
    <property type="evidence" value="ECO:0007669"/>
    <property type="project" value="UniProtKB-UniRule"/>
</dbReference>
<dbReference type="PANTHER" id="PTHR11085">
    <property type="entry name" value="NAD-DEPENDENT PROTEIN DEACYLASE SIRTUIN-5, MITOCHONDRIAL-RELATED"/>
    <property type="match status" value="1"/>
</dbReference>
<evidence type="ECO:0000259" key="5">
    <source>
        <dbReference type="PROSITE" id="PS50305"/>
    </source>
</evidence>
<evidence type="ECO:0000256" key="4">
    <source>
        <dbReference type="PROSITE-ProRule" id="PRU00236"/>
    </source>
</evidence>
<dbReference type="EC" id="2.3.1.286" evidence="3"/>
<dbReference type="SUPFAM" id="SSF52467">
    <property type="entry name" value="DHS-like NAD/FAD-binding domain"/>
    <property type="match status" value="1"/>
</dbReference>
<dbReference type="Gene3D" id="3.30.1600.10">
    <property type="entry name" value="SIR2/SIRT2 'Small Domain"/>
    <property type="match status" value="1"/>
</dbReference>
<dbReference type="InterPro" id="IPR027546">
    <property type="entry name" value="Sirtuin_class_III"/>
</dbReference>
<comment type="catalytic activity">
    <reaction evidence="3">
        <text>N(6)-succinyl-L-lysyl-[protein] + NAD(+) + H2O = 2''-O-succinyl-ADP-D-ribose + nicotinamide + L-lysyl-[protein]</text>
        <dbReference type="Rhea" id="RHEA:47668"/>
        <dbReference type="Rhea" id="RHEA-COMP:9752"/>
        <dbReference type="Rhea" id="RHEA-COMP:11877"/>
        <dbReference type="ChEBI" id="CHEBI:15377"/>
        <dbReference type="ChEBI" id="CHEBI:17154"/>
        <dbReference type="ChEBI" id="CHEBI:29969"/>
        <dbReference type="ChEBI" id="CHEBI:57540"/>
        <dbReference type="ChEBI" id="CHEBI:87830"/>
        <dbReference type="ChEBI" id="CHEBI:87832"/>
    </reaction>
</comment>